<dbReference type="EMBL" id="CAVNYO010000116">
    <property type="protein sequence ID" value="CAK5267175.1"/>
    <property type="molecule type" value="Genomic_DNA"/>
</dbReference>
<protein>
    <submittedName>
        <fullName evidence="1">Uncharacterized protein</fullName>
    </submittedName>
</protein>
<dbReference type="Proteomes" id="UP001295794">
    <property type="component" value="Unassembled WGS sequence"/>
</dbReference>
<evidence type="ECO:0000313" key="2">
    <source>
        <dbReference type="Proteomes" id="UP001295794"/>
    </source>
</evidence>
<organism evidence="1 2">
    <name type="scientific">Mycena citricolor</name>
    <dbReference type="NCBI Taxonomy" id="2018698"/>
    <lineage>
        <taxon>Eukaryota</taxon>
        <taxon>Fungi</taxon>
        <taxon>Dikarya</taxon>
        <taxon>Basidiomycota</taxon>
        <taxon>Agaricomycotina</taxon>
        <taxon>Agaricomycetes</taxon>
        <taxon>Agaricomycetidae</taxon>
        <taxon>Agaricales</taxon>
        <taxon>Marasmiineae</taxon>
        <taxon>Mycenaceae</taxon>
        <taxon>Mycena</taxon>
    </lineage>
</organism>
<gene>
    <name evidence="1" type="ORF">MYCIT1_LOCUS9470</name>
</gene>
<evidence type="ECO:0000313" key="1">
    <source>
        <dbReference type="EMBL" id="CAK5267175.1"/>
    </source>
</evidence>
<reference evidence="1" key="1">
    <citation type="submission" date="2023-11" db="EMBL/GenBank/DDBJ databases">
        <authorList>
            <person name="De Vega J J."/>
            <person name="De Vega J J."/>
        </authorList>
    </citation>
    <scope>NUCLEOTIDE SEQUENCE</scope>
</reference>
<dbReference type="AlphaFoldDB" id="A0AAD2JXC9"/>
<feature type="non-terminal residue" evidence="1">
    <location>
        <position position="1"/>
    </location>
</feature>
<keyword evidence="2" id="KW-1185">Reference proteome</keyword>
<accession>A0AAD2JXC9</accession>
<name>A0AAD2JXC9_9AGAR</name>
<sequence length="74" mass="8341">PIRPWSVEMRIRGLGSDEGIERPLTWISKTSRAGYWTVTSDGASISADCRETTMELVLRLYQLDRDPTLVGRSS</sequence>
<proteinExistence type="predicted"/>
<comment type="caution">
    <text evidence="1">The sequence shown here is derived from an EMBL/GenBank/DDBJ whole genome shotgun (WGS) entry which is preliminary data.</text>
</comment>